<evidence type="ECO:0000313" key="1">
    <source>
        <dbReference type="EMBL" id="TCO86556.1"/>
    </source>
</evidence>
<gene>
    <name evidence="1" type="ORF">EV212_101347</name>
</gene>
<evidence type="ECO:0000313" key="2">
    <source>
        <dbReference type="Proteomes" id="UP000295711"/>
    </source>
</evidence>
<dbReference type="AlphaFoldDB" id="A0A4R2LR33"/>
<comment type="caution">
    <text evidence="1">The sequence shown here is derived from an EMBL/GenBank/DDBJ whole genome shotgun (WGS) entry which is preliminary data.</text>
</comment>
<dbReference type="Proteomes" id="UP000295711">
    <property type="component" value="Unassembled WGS sequence"/>
</dbReference>
<proteinExistence type="predicted"/>
<dbReference type="EMBL" id="SLXA01000001">
    <property type="protein sequence ID" value="TCO86556.1"/>
    <property type="molecule type" value="Genomic_DNA"/>
</dbReference>
<sequence>MYQVSVQTYNKKGKEMVDHITIPLGSMEDEGYDEALRQLSDLLFGLDVDYDDVEGDGDIVVDDMLISASEGEPFEKTLEGKNHLYKINGGE</sequence>
<reference evidence="1 2" key="1">
    <citation type="submission" date="2019-03" db="EMBL/GenBank/DDBJ databases">
        <title>Genomic Encyclopedia of Type Strains, Phase IV (KMG-IV): sequencing the most valuable type-strain genomes for metagenomic binning, comparative biology and taxonomic classification.</title>
        <authorList>
            <person name="Goeker M."/>
        </authorList>
    </citation>
    <scope>NUCLEOTIDE SEQUENCE [LARGE SCALE GENOMIC DNA]</scope>
    <source>
        <strain evidence="1 2">DSM 28559</strain>
    </source>
</reference>
<accession>A0A4R2LR33</accession>
<dbReference type="RefSeq" id="WP_132087913.1">
    <property type="nucleotide sequence ID" value="NZ_JANKAQ010000002.1"/>
</dbReference>
<keyword evidence="2" id="KW-1185">Reference proteome</keyword>
<organism evidence="1 2">
    <name type="scientific">Frisingicoccus caecimuris</name>
    <dbReference type="NCBI Taxonomy" id="1796636"/>
    <lineage>
        <taxon>Bacteria</taxon>
        <taxon>Bacillati</taxon>
        <taxon>Bacillota</taxon>
        <taxon>Clostridia</taxon>
        <taxon>Lachnospirales</taxon>
        <taxon>Lachnospiraceae</taxon>
        <taxon>Frisingicoccus</taxon>
    </lineage>
</organism>
<protein>
    <submittedName>
        <fullName evidence="1">Uncharacterized protein</fullName>
    </submittedName>
</protein>
<name>A0A4R2LR33_9FIRM</name>